<reference evidence="13" key="1">
    <citation type="submission" date="2022-06" db="EMBL/GenBank/DDBJ databases">
        <title>Draft genome sequence of Streptomyces sp. RB6PN25 isolated from peat swamp forest in Thailand.</title>
        <authorList>
            <person name="Duangmal K."/>
            <person name="Klaysubun C."/>
        </authorList>
    </citation>
    <scope>NUCLEOTIDE SEQUENCE</scope>
    <source>
        <strain evidence="13">RB6PN25</strain>
    </source>
</reference>
<gene>
    <name evidence="13" type="ORF">NGB36_03060</name>
</gene>
<feature type="transmembrane region" description="Helical" evidence="10">
    <location>
        <begin position="93"/>
        <end position="115"/>
    </location>
</feature>
<accession>A0ABT1PPK2</accession>
<evidence type="ECO:0000256" key="2">
    <source>
        <dbReference type="ARBA" id="ARBA00022670"/>
    </source>
</evidence>
<evidence type="ECO:0000313" key="14">
    <source>
        <dbReference type="Proteomes" id="UP001057702"/>
    </source>
</evidence>
<dbReference type="InterPro" id="IPR050396">
    <property type="entry name" value="Glycosyltr_51/Transpeptidase"/>
</dbReference>
<comment type="catalytic activity">
    <reaction evidence="7">
        <text>Preferential cleavage: (Ac)2-L-Lys-D-Ala-|-D-Ala. Also transpeptidation of peptidyl-alanyl moieties that are N-acyl substituents of D-alanine.</text>
        <dbReference type="EC" id="3.4.16.4"/>
    </reaction>
</comment>
<dbReference type="InterPro" id="IPR036950">
    <property type="entry name" value="PBP_transglycosylase"/>
</dbReference>
<organism evidence="13 14">
    <name type="scientific">Streptomyces humicola</name>
    <dbReference type="NCBI Taxonomy" id="2953240"/>
    <lineage>
        <taxon>Bacteria</taxon>
        <taxon>Bacillati</taxon>
        <taxon>Actinomycetota</taxon>
        <taxon>Actinomycetes</taxon>
        <taxon>Kitasatosporales</taxon>
        <taxon>Streptomycetaceae</taxon>
        <taxon>Streptomyces</taxon>
    </lineage>
</organism>
<name>A0ABT1PPK2_9ACTN</name>
<evidence type="ECO:0000256" key="8">
    <source>
        <dbReference type="ARBA" id="ARBA00049902"/>
    </source>
</evidence>
<comment type="catalytic activity">
    <reaction evidence="8">
        <text>[GlcNAc-(1-&gt;4)-Mur2Ac(oyl-L-Ala-gamma-D-Glu-L-Lys-D-Ala-D-Ala)](n)-di-trans,octa-cis-undecaprenyl diphosphate + beta-D-GlcNAc-(1-&gt;4)-Mur2Ac(oyl-L-Ala-gamma-D-Glu-L-Lys-D-Ala-D-Ala)-di-trans,octa-cis-undecaprenyl diphosphate = [GlcNAc-(1-&gt;4)-Mur2Ac(oyl-L-Ala-gamma-D-Glu-L-Lys-D-Ala-D-Ala)](n+1)-di-trans,octa-cis-undecaprenyl diphosphate + di-trans,octa-cis-undecaprenyl diphosphate + H(+)</text>
        <dbReference type="Rhea" id="RHEA:23708"/>
        <dbReference type="Rhea" id="RHEA-COMP:9602"/>
        <dbReference type="Rhea" id="RHEA-COMP:9603"/>
        <dbReference type="ChEBI" id="CHEBI:15378"/>
        <dbReference type="ChEBI" id="CHEBI:58405"/>
        <dbReference type="ChEBI" id="CHEBI:60033"/>
        <dbReference type="ChEBI" id="CHEBI:78435"/>
        <dbReference type="EC" id="2.4.99.28"/>
    </reaction>
</comment>
<dbReference type="Pfam" id="PF00912">
    <property type="entry name" value="Transgly"/>
    <property type="match status" value="1"/>
</dbReference>
<protein>
    <submittedName>
        <fullName evidence="13">Penicillin-binding protein</fullName>
    </submittedName>
</protein>
<dbReference type="PANTHER" id="PTHR32282">
    <property type="entry name" value="BINDING PROTEIN TRANSPEPTIDASE, PUTATIVE-RELATED"/>
    <property type="match status" value="1"/>
</dbReference>
<comment type="caution">
    <text evidence="13">The sequence shown here is derived from an EMBL/GenBank/DDBJ whole genome shotgun (WGS) entry which is preliminary data.</text>
</comment>
<dbReference type="RefSeq" id="WP_255918446.1">
    <property type="nucleotide sequence ID" value="NZ_JANFNG010000001.1"/>
</dbReference>
<feature type="domain" description="Glycosyl transferase family 51" evidence="12">
    <location>
        <begin position="136"/>
        <end position="313"/>
    </location>
</feature>
<keyword evidence="5" id="KW-0378">Hydrolase</keyword>
<dbReference type="InterPro" id="IPR001264">
    <property type="entry name" value="Glyco_trans_51"/>
</dbReference>
<dbReference type="InterPro" id="IPR001460">
    <property type="entry name" value="PCN-bd_Tpept"/>
</dbReference>
<feature type="compositionally biased region" description="Gly residues" evidence="9">
    <location>
        <begin position="800"/>
        <end position="819"/>
    </location>
</feature>
<evidence type="ECO:0000256" key="3">
    <source>
        <dbReference type="ARBA" id="ARBA00022676"/>
    </source>
</evidence>
<feature type="compositionally biased region" description="Low complexity" evidence="9">
    <location>
        <begin position="750"/>
        <end position="773"/>
    </location>
</feature>
<feature type="region of interest" description="Disordered" evidence="9">
    <location>
        <begin position="1"/>
        <end position="75"/>
    </location>
</feature>
<dbReference type="SUPFAM" id="SSF53955">
    <property type="entry name" value="Lysozyme-like"/>
    <property type="match status" value="1"/>
</dbReference>
<keyword evidence="10" id="KW-1133">Transmembrane helix</keyword>
<keyword evidence="3" id="KW-0328">Glycosyltransferase</keyword>
<evidence type="ECO:0000259" key="12">
    <source>
        <dbReference type="Pfam" id="PF00912"/>
    </source>
</evidence>
<sequence>MSEHRRKPSRPIGGGQPGGRPDGMGPGGEQPRMTRAEMRKAAQAANRRSGRRRSDGRRVDAGRGTPSGKRRFIDYPRSGKRGLRRWLPSWKQVLSVFVIGFGGMLGAVAFAYATVSIPSPNPSTQLQNNVFYWADGTQMASVGQVDRQNVNLSEIPPPVQWDFLAAENSSFYTDPGVDPQGILRAVYHMASGGDVQSGSTITQQFVKNYYLNQNQTITRKLDEIMISLKIGTKYSKEQILQGYLNTNYYGRGAYGIQAAAEAYYGIPANKLNVSQGAFLTATVNEPSLMMNADTDPVARQTAEARWTYVLDRMVKIGQLSATDEAKWKAAGFPTPKPMATDSGMSGQVGYLVDAATKYVESHANITDQQFNKGGYQIYTTFDKNKVSELSTAVAKMSKNHLDPQNRSADKNVQVGAASVDPKTGAIVALYGGPGYDKGHYTDNADATGVPVGSTFKPFDLAAAIDHGAVLSPGQQPSQITPSSKFNGDDGIEIKDQNGNYITDSTDPTGLLHQHNDTNQKWGYIPLSLAMQQSVNTPYVQLGEYVGYDTVEQEAIKAGLLRSSLQYNTAGFFIGTSTPSAIRMADAYSTFDDAGVEHDPYSVTRVLHADSNGSEQLPGFDAPTGNYAMPASTANTVTNVLQGVVQQGTGTNAKALGRPAAGKTGTTDDYKSAWFIGYTPQLTTAVSMFKEDPNNVGLQSMVGVGGYSKVFGADMPTEVWTDYMTAALAGQPVQQFPPAPPTGQGANENGAPTASPTPTTTPTATATASATPSPTLTPCFQRKRGCASPSPTDTSTSTTGGFTGGFFGGTSSGTTGGGNTSGTTSGTTNGGTTGGTTTSPSPKQPGG</sequence>
<feature type="region of interest" description="Disordered" evidence="9">
    <location>
        <begin position="731"/>
        <end position="846"/>
    </location>
</feature>
<dbReference type="InterPro" id="IPR012338">
    <property type="entry name" value="Beta-lactam/transpept-like"/>
</dbReference>
<dbReference type="InterPro" id="IPR023346">
    <property type="entry name" value="Lysozyme-like_dom_sf"/>
</dbReference>
<evidence type="ECO:0000256" key="4">
    <source>
        <dbReference type="ARBA" id="ARBA00022679"/>
    </source>
</evidence>
<evidence type="ECO:0000256" key="7">
    <source>
        <dbReference type="ARBA" id="ARBA00034000"/>
    </source>
</evidence>
<feature type="compositionally biased region" description="Gly residues" evidence="9">
    <location>
        <begin position="12"/>
        <end position="28"/>
    </location>
</feature>
<dbReference type="Gene3D" id="1.10.3810.10">
    <property type="entry name" value="Biosynthetic peptidoglycan transglycosylase-like"/>
    <property type="match status" value="1"/>
</dbReference>
<keyword evidence="4" id="KW-0808">Transferase</keyword>
<evidence type="ECO:0000256" key="6">
    <source>
        <dbReference type="ARBA" id="ARBA00023268"/>
    </source>
</evidence>
<keyword evidence="1" id="KW-0121">Carboxypeptidase</keyword>
<evidence type="ECO:0000256" key="9">
    <source>
        <dbReference type="SAM" id="MobiDB-lite"/>
    </source>
</evidence>
<keyword evidence="6" id="KW-0511">Multifunctional enzyme</keyword>
<keyword evidence="2" id="KW-0645">Protease</keyword>
<evidence type="ECO:0000259" key="11">
    <source>
        <dbReference type="Pfam" id="PF00905"/>
    </source>
</evidence>
<keyword evidence="10" id="KW-0472">Membrane</keyword>
<dbReference type="Gene3D" id="3.40.710.10">
    <property type="entry name" value="DD-peptidase/beta-lactamase superfamily"/>
    <property type="match status" value="1"/>
</dbReference>
<proteinExistence type="predicted"/>
<keyword evidence="10" id="KW-0812">Transmembrane</keyword>
<dbReference type="SUPFAM" id="SSF56601">
    <property type="entry name" value="beta-lactamase/transpeptidase-like"/>
    <property type="match status" value="1"/>
</dbReference>
<dbReference type="Pfam" id="PF00905">
    <property type="entry name" value="Transpeptidase"/>
    <property type="match status" value="1"/>
</dbReference>
<evidence type="ECO:0000313" key="13">
    <source>
        <dbReference type="EMBL" id="MCQ4079603.1"/>
    </source>
</evidence>
<keyword evidence="14" id="KW-1185">Reference proteome</keyword>
<dbReference type="Proteomes" id="UP001057702">
    <property type="component" value="Unassembled WGS sequence"/>
</dbReference>
<dbReference type="PANTHER" id="PTHR32282:SF34">
    <property type="entry name" value="PENICILLIN-BINDING PROTEIN 1A"/>
    <property type="match status" value="1"/>
</dbReference>
<dbReference type="EMBL" id="JANFNG010000001">
    <property type="protein sequence ID" value="MCQ4079603.1"/>
    <property type="molecule type" value="Genomic_DNA"/>
</dbReference>
<evidence type="ECO:0000256" key="10">
    <source>
        <dbReference type="SAM" id="Phobius"/>
    </source>
</evidence>
<evidence type="ECO:0000256" key="1">
    <source>
        <dbReference type="ARBA" id="ARBA00022645"/>
    </source>
</evidence>
<evidence type="ECO:0000256" key="5">
    <source>
        <dbReference type="ARBA" id="ARBA00022801"/>
    </source>
</evidence>
<feature type="domain" description="Penicillin-binding protein transpeptidase" evidence="11">
    <location>
        <begin position="418"/>
        <end position="685"/>
    </location>
</feature>
<feature type="compositionally biased region" description="Basic and acidic residues" evidence="9">
    <location>
        <begin position="52"/>
        <end position="61"/>
    </location>
</feature>